<organism evidence="1 2">
    <name type="scientific">Vitis vinifera</name>
    <name type="common">Grape</name>
    <dbReference type="NCBI Taxonomy" id="29760"/>
    <lineage>
        <taxon>Eukaryota</taxon>
        <taxon>Viridiplantae</taxon>
        <taxon>Streptophyta</taxon>
        <taxon>Embryophyta</taxon>
        <taxon>Tracheophyta</taxon>
        <taxon>Spermatophyta</taxon>
        <taxon>Magnoliopsida</taxon>
        <taxon>eudicotyledons</taxon>
        <taxon>Gunneridae</taxon>
        <taxon>Pentapetalae</taxon>
        <taxon>rosids</taxon>
        <taxon>Vitales</taxon>
        <taxon>Vitaceae</taxon>
        <taxon>Viteae</taxon>
        <taxon>Vitis</taxon>
    </lineage>
</organism>
<reference evidence="1 2" key="1">
    <citation type="journal article" date="2018" name="PLoS Genet.">
        <title>Population sequencing reveals clonal diversity and ancestral inbreeding in the grapevine cultivar Chardonnay.</title>
        <authorList>
            <person name="Roach M.J."/>
            <person name="Johnson D.L."/>
            <person name="Bohlmann J."/>
            <person name="van Vuuren H.J."/>
            <person name="Jones S.J."/>
            <person name="Pretorius I.S."/>
            <person name="Schmidt S.A."/>
            <person name="Borneman A.R."/>
        </authorList>
    </citation>
    <scope>NUCLEOTIDE SEQUENCE [LARGE SCALE GENOMIC DNA]</scope>
    <source>
        <strain evidence="2">cv. Chardonnay</strain>
        <tissue evidence="1">Leaf</tissue>
    </source>
</reference>
<proteinExistence type="predicted"/>
<protein>
    <submittedName>
        <fullName evidence="1">Uncharacterized protein</fullName>
    </submittedName>
</protein>
<dbReference type="EMBL" id="QGNW01000358">
    <property type="protein sequence ID" value="RVW75055.1"/>
    <property type="molecule type" value="Genomic_DNA"/>
</dbReference>
<comment type="caution">
    <text evidence="1">The sequence shown here is derived from an EMBL/GenBank/DDBJ whole genome shotgun (WGS) entry which is preliminary data.</text>
</comment>
<evidence type="ECO:0000313" key="2">
    <source>
        <dbReference type="Proteomes" id="UP000288805"/>
    </source>
</evidence>
<dbReference type="Proteomes" id="UP000288805">
    <property type="component" value="Unassembled WGS sequence"/>
</dbReference>
<name>A0A438GS86_VITVI</name>
<evidence type="ECO:0000313" key="1">
    <source>
        <dbReference type="EMBL" id="RVW75055.1"/>
    </source>
</evidence>
<gene>
    <name evidence="1" type="ORF">CK203_056035</name>
</gene>
<sequence length="47" mass="5289">MIMACSAHDFGVCCTGQMHLYRLRLVVNLLTNEANNAREKIMKACSM</sequence>
<accession>A0A438GS86</accession>
<dbReference type="AlphaFoldDB" id="A0A438GS86"/>